<dbReference type="HAMAP" id="MF_01074">
    <property type="entry name" value="LarC"/>
    <property type="match status" value="1"/>
</dbReference>
<dbReference type="Gene3D" id="3.30.70.1380">
    <property type="entry name" value="Transcriptional regulatory protein pf0864 domain like"/>
    <property type="match status" value="1"/>
</dbReference>
<dbReference type="Pfam" id="PF01969">
    <property type="entry name" value="Ni_insertion"/>
    <property type="match status" value="1"/>
</dbReference>
<dbReference type="GO" id="GO:0051604">
    <property type="term" value="P:protein maturation"/>
    <property type="evidence" value="ECO:0007669"/>
    <property type="project" value="UniProtKB-UniRule"/>
</dbReference>
<comment type="similarity">
    <text evidence="2">Belongs to the LarC family.</text>
</comment>
<keyword evidence="2" id="KW-0456">Lyase</keyword>
<dbReference type="NCBIfam" id="TIGR00299">
    <property type="entry name" value="nickel pincer cofactor biosynthesis protein LarC"/>
    <property type="match status" value="1"/>
</dbReference>
<dbReference type="EC" id="4.99.1.12" evidence="2"/>
<name>A0AAP8NMZ3_9BACT</name>
<evidence type="ECO:0000313" key="4">
    <source>
        <dbReference type="Proteomes" id="UP000235914"/>
    </source>
</evidence>
<dbReference type="PANTHER" id="PTHR36566:SF1">
    <property type="entry name" value="PYRIDINIUM-3,5-BISTHIOCARBOXYLIC ACID MONONUCLEOTIDE NICKEL INSERTION PROTEIN"/>
    <property type="match status" value="1"/>
</dbReference>
<organism evidence="3 4">
    <name type="scientific">Akkermansia muciniphila</name>
    <dbReference type="NCBI Taxonomy" id="239935"/>
    <lineage>
        <taxon>Bacteria</taxon>
        <taxon>Pseudomonadati</taxon>
        <taxon>Verrucomicrobiota</taxon>
        <taxon>Verrucomicrobiia</taxon>
        <taxon>Verrucomicrobiales</taxon>
        <taxon>Akkermansiaceae</taxon>
        <taxon>Akkermansia</taxon>
    </lineage>
</organism>
<protein>
    <recommendedName>
        <fullName evidence="2">Pyridinium-3,5-bisthiocarboxylic acid mononucleotide nickel insertion protein</fullName>
        <shortName evidence="2">P2TMN nickel insertion protein</shortName>
        <ecNumber evidence="2">4.99.1.12</ecNumber>
    </recommendedName>
    <alternativeName>
        <fullName evidence="2">Nickel-pincer cofactor biosynthesis protein LarC</fullName>
    </alternativeName>
</protein>
<comment type="function">
    <text evidence="2">Involved in the biosynthesis of a nickel-pincer cofactor ((SCS)Ni(II) pincer complex). Binds Ni(2+), and functions in nickel delivery to pyridinium-3,5-bisthiocarboxylic acid mononucleotide (P2TMN), to form the mature cofactor. Is thus probably required for the activation of nickel-pincer cofactor-dependent enzymes.</text>
</comment>
<dbReference type="EMBL" id="PJKN01000001">
    <property type="protein sequence ID" value="PNC57787.1"/>
    <property type="molecule type" value="Genomic_DNA"/>
</dbReference>
<reference evidence="3 4" key="1">
    <citation type="journal article" date="2017" name="BMC Genomics">
        <title>Genome sequencing of 39 Akkermansia muciniphila isolates reveals its population structure, genomic and functional diverisity, and global distribution in mammalian gut microbiotas.</title>
        <authorList>
            <person name="Guo X."/>
            <person name="Li S."/>
            <person name="Zhang J."/>
            <person name="Wu F."/>
            <person name="Li X."/>
            <person name="Wu D."/>
            <person name="Zhang M."/>
            <person name="Ou Z."/>
            <person name="Jie Z."/>
            <person name="Yan Q."/>
            <person name="Li P."/>
            <person name="Yi J."/>
            <person name="Peng Y."/>
        </authorList>
    </citation>
    <scope>NUCLEOTIDE SEQUENCE [LARGE SCALE GENOMIC DNA]</scope>
    <source>
        <strain evidence="3 4">GP43</strain>
    </source>
</reference>
<comment type="catalytic activity">
    <reaction evidence="2">
        <text>Ni(II)-pyridinium-3,5-bisthiocarboxylate mononucleotide = pyridinium-3,5-bisthiocarboxylate mononucleotide + Ni(2+)</text>
        <dbReference type="Rhea" id="RHEA:54784"/>
        <dbReference type="ChEBI" id="CHEBI:49786"/>
        <dbReference type="ChEBI" id="CHEBI:137372"/>
        <dbReference type="ChEBI" id="CHEBI:137373"/>
        <dbReference type="EC" id="4.99.1.12"/>
    </reaction>
</comment>
<gene>
    <name evidence="2" type="primary">larC</name>
    <name evidence="3" type="ORF">CXU09_01600</name>
</gene>
<evidence type="ECO:0000256" key="2">
    <source>
        <dbReference type="HAMAP-Rule" id="MF_01074"/>
    </source>
</evidence>
<comment type="caution">
    <text evidence="3">The sequence shown here is derived from an EMBL/GenBank/DDBJ whole genome shotgun (WGS) entry which is preliminary data.</text>
</comment>
<dbReference type="InterPro" id="IPR002822">
    <property type="entry name" value="Ni_insertion"/>
</dbReference>
<dbReference type="GO" id="GO:0016829">
    <property type="term" value="F:lyase activity"/>
    <property type="evidence" value="ECO:0007669"/>
    <property type="project" value="UniProtKB-UniRule"/>
</dbReference>
<proteinExistence type="inferred from homology"/>
<sequence>MSQEFFLLHWAIMRALVYDCSAGISGDMNLAALIDLGADRENLERELSKLHVHGEWKLECRPAQQHGIRGTRIDVLTEEEGHSGSSHAHHHRTMADIRKLIETSALSNTVKRTALSIFTLLAEAEARVHGTTSEEVHFHEVGAVDSIIDIAGAAICLEMLRVDAVFTGPVELGSGTVTCQHGTMPVPAPATALLAKHFRATLNGTTHEATTPTGAAYIAALAQPVPSPLAGRITATGYGIGHRQGLPIPNILRVMLVETEEEETSPELLTELCANIDDMTPEQTAYLAEKLMEAGALDTWQESVCMKKGRLAVKVCALCLPEQTDRVREAFFRHSSTPGIRQHGMLRHILRRESSPVHTPHGTVHVKTSFMHGRPHYRKAEFEDCRILAEKTGLPLGQCQLMGLFPIPPHDNDATDSV</sequence>
<dbReference type="GO" id="GO:0016151">
    <property type="term" value="F:nickel cation binding"/>
    <property type="evidence" value="ECO:0007669"/>
    <property type="project" value="UniProtKB-UniRule"/>
</dbReference>
<dbReference type="AlphaFoldDB" id="A0AAP8NMZ3"/>
<dbReference type="PANTHER" id="PTHR36566">
    <property type="entry name" value="NICKEL INSERTION PROTEIN-RELATED"/>
    <property type="match status" value="1"/>
</dbReference>
<dbReference type="Proteomes" id="UP000235914">
    <property type="component" value="Unassembled WGS sequence"/>
</dbReference>
<keyword evidence="1 2" id="KW-0533">Nickel</keyword>
<evidence type="ECO:0000313" key="3">
    <source>
        <dbReference type="EMBL" id="PNC57787.1"/>
    </source>
</evidence>
<accession>A0AAP8NMZ3</accession>
<evidence type="ECO:0000256" key="1">
    <source>
        <dbReference type="ARBA" id="ARBA00022596"/>
    </source>
</evidence>